<dbReference type="Proteomes" id="UP000701801">
    <property type="component" value="Unassembled WGS sequence"/>
</dbReference>
<accession>A0A9N9Q4Z1</accession>
<gene>
    <name evidence="2" type="ORF">HYALB_00006331</name>
</gene>
<name>A0A9N9Q4Z1_9HELO</name>
<dbReference type="AlphaFoldDB" id="A0A9N9Q4Z1"/>
<comment type="caution">
    <text evidence="2">The sequence shown here is derived from an EMBL/GenBank/DDBJ whole genome shotgun (WGS) entry which is preliminary data.</text>
</comment>
<sequence length="149" mass="16729">MASSSDDGSDAATLRLTIVALAISVAAMLLSTLQALLAYLQFDNSEVGRRRCAAEVMGKPWASRTTRKFKWREFRYQVFFEVPVFYTAEPGLPVLTFGRVTVGPLNKTKPEVAFLDRLWHRKNPAPTQLEIPLLWGSLKSRNMSIPSIK</sequence>
<dbReference type="EMBL" id="CAJVRM010000080">
    <property type="protein sequence ID" value="CAG8973786.1"/>
    <property type="molecule type" value="Genomic_DNA"/>
</dbReference>
<reference evidence="2" key="1">
    <citation type="submission" date="2021-07" db="EMBL/GenBank/DDBJ databases">
        <authorList>
            <person name="Durling M."/>
        </authorList>
    </citation>
    <scope>NUCLEOTIDE SEQUENCE</scope>
</reference>
<keyword evidence="1" id="KW-0812">Transmembrane</keyword>
<keyword evidence="1" id="KW-0472">Membrane</keyword>
<evidence type="ECO:0000313" key="3">
    <source>
        <dbReference type="Proteomes" id="UP000701801"/>
    </source>
</evidence>
<evidence type="ECO:0000313" key="2">
    <source>
        <dbReference type="EMBL" id="CAG8973786.1"/>
    </source>
</evidence>
<evidence type="ECO:0000256" key="1">
    <source>
        <dbReference type="SAM" id="Phobius"/>
    </source>
</evidence>
<keyword evidence="3" id="KW-1185">Reference proteome</keyword>
<feature type="transmembrane region" description="Helical" evidence="1">
    <location>
        <begin position="12"/>
        <end position="40"/>
    </location>
</feature>
<dbReference type="OrthoDB" id="5227693at2759"/>
<protein>
    <submittedName>
        <fullName evidence="2">Uncharacterized protein</fullName>
    </submittedName>
</protein>
<keyword evidence="1" id="KW-1133">Transmembrane helix</keyword>
<proteinExistence type="predicted"/>
<organism evidence="2 3">
    <name type="scientific">Hymenoscyphus albidus</name>
    <dbReference type="NCBI Taxonomy" id="595503"/>
    <lineage>
        <taxon>Eukaryota</taxon>
        <taxon>Fungi</taxon>
        <taxon>Dikarya</taxon>
        <taxon>Ascomycota</taxon>
        <taxon>Pezizomycotina</taxon>
        <taxon>Leotiomycetes</taxon>
        <taxon>Helotiales</taxon>
        <taxon>Helotiaceae</taxon>
        <taxon>Hymenoscyphus</taxon>
    </lineage>
</organism>